<protein>
    <recommendedName>
        <fullName evidence="2">AB hydrolase-1 domain-containing protein</fullName>
    </recommendedName>
</protein>
<evidence type="ECO:0000313" key="4">
    <source>
        <dbReference type="Proteomes" id="UP001162891"/>
    </source>
</evidence>
<name>A0ABN6MWT7_9BACT</name>
<dbReference type="Proteomes" id="UP001162891">
    <property type="component" value="Chromosome"/>
</dbReference>
<proteinExistence type="predicted"/>
<sequence>MTSRSTHLVTPEGPGSVSGAPNLPAGFTDQFTSRYIDTDGLRLHAVIRGEGQPLLLVHGWPENWYAWRLLMPALAKDFEVIAVDQRGIGLSDKPQDGYALAPSLALDATLAQNEQRKTRRLKMPVLAIGGAASWGEHVGDAMKPLADDVQSVVISGAGHWVAEQAPEDMLAALTAFLAPYRGAAAHTLRPDAGAGPTPAYP</sequence>
<dbReference type="InterPro" id="IPR029058">
    <property type="entry name" value="AB_hydrolase_fold"/>
</dbReference>
<reference evidence="4" key="1">
    <citation type="journal article" date="2022" name="Int. J. Syst. Evol. Microbiol.">
        <title>Anaeromyxobacter oryzae sp. nov., Anaeromyxobacter diazotrophicus sp. nov. and Anaeromyxobacter paludicola sp. nov., isolated from paddy soils.</title>
        <authorList>
            <person name="Itoh H."/>
            <person name="Xu Z."/>
            <person name="Mise K."/>
            <person name="Masuda Y."/>
            <person name="Ushijima N."/>
            <person name="Hayakawa C."/>
            <person name="Shiratori Y."/>
            <person name="Senoo K."/>
        </authorList>
    </citation>
    <scope>NUCLEOTIDE SEQUENCE [LARGE SCALE GENOMIC DNA]</scope>
    <source>
        <strain evidence="4">Red232</strain>
    </source>
</reference>
<dbReference type="InterPro" id="IPR000073">
    <property type="entry name" value="AB_hydrolase_1"/>
</dbReference>
<dbReference type="SUPFAM" id="SSF53474">
    <property type="entry name" value="alpha/beta-Hydrolases"/>
    <property type="match status" value="1"/>
</dbReference>
<dbReference type="PANTHER" id="PTHR43329">
    <property type="entry name" value="EPOXIDE HYDROLASE"/>
    <property type="match status" value="1"/>
</dbReference>
<accession>A0ABN6MWT7</accession>
<dbReference type="RefSeq" id="WP_248353571.1">
    <property type="nucleotide sequence ID" value="NZ_AP025591.1"/>
</dbReference>
<evidence type="ECO:0000259" key="2">
    <source>
        <dbReference type="Pfam" id="PF00561"/>
    </source>
</evidence>
<evidence type="ECO:0000313" key="3">
    <source>
        <dbReference type="EMBL" id="BDG05041.1"/>
    </source>
</evidence>
<dbReference type="Pfam" id="PF00561">
    <property type="entry name" value="Abhydrolase_1"/>
    <property type="match status" value="1"/>
</dbReference>
<feature type="domain" description="AB hydrolase-1" evidence="2">
    <location>
        <begin position="53"/>
        <end position="96"/>
    </location>
</feature>
<evidence type="ECO:0000256" key="1">
    <source>
        <dbReference type="SAM" id="MobiDB-lite"/>
    </source>
</evidence>
<dbReference type="EMBL" id="AP025591">
    <property type="protein sequence ID" value="BDG05041.1"/>
    <property type="molecule type" value="Genomic_DNA"/>
</dbReference>
<dbReference type="Gene3D" id="3.40.50.1820">
    <property type="entry name" value="alpha/beta hydrolase"/>
    <property type="match status" value="2"/>
</dbReference>
<gene>
    <name evidence="3" type="ORF">AMOR_40370</name>
</gene>
<keyword evidence="4" id="KW-1185">Reference proteome</keyword>
<organism evidence="3 4">
    <name type="scientific">Anaeromyxobacter oryzae</name>
    <dbReference type="NCBI Taxonomy" id="2918170"/>
    <lineage>
        <taxon>Bacteria</taxon>
        <taxon>Pseudomonadati</taxon>
        <taxon>Myxococcota</taxon>
        <taxon>Myxococcia</taxon>
        <taxon>Myxococcales</taxon>
        <taxon>Cystobacterineae</taxon>
        <taxon>Anaeromyxobacteraceae</taxon>
        <taxon>Anaeromyxobacter</taxon>
    </lineage>
</organism>
<feature type="region of interest" description="Disordered" evidence="1">
    <location>
        <begin position="1"/>
        <end position="23"/>
    </location>
</feature>